<evidence type="ECO:0000259" key="3">
    <source>
        <dbReference type="PROSITE" id="PS50887"/>
    </source>
</evidence>
<feature type="transmembrane region" description="Helical" evidence="1">
    <location>
        <begin position="6"/>
        <end position="25"/>
    </location>
</feature>
<dbReference type="GO" id="GO:0071111">
    <property type="term" value="F:cyclic-guanylate-specific phosphodiesterase activity"/>
    <property type="evidence" value="ECO:0007669"/>
    <property type="project" value="InterPro"/>
</dbReference>
<dbReference type="InterPro" id="IPR043128">
    <property type="entry name" value="Rev_trsase/Diguanyl_cyclase"/>
</dbReference>
<dbReference type="Pfam" id="PF00563">
    <property type="entry name" value="EAL"/>
    <property type="match status" value="1"/>
</dbReference>
<dbReference type="NCBIfam" id="TIGR00254">
    <property type="entry name" value="GGDEF"/>
    <property type="match status" value="1"/>
</dbReference>
<feature type="domain" description="GGDEF" evidence="3">
    <location>
        <begin position="293"/>
        <end position="426"/>
    </location>
</feature>
<dbReference type="SUPFAM" id="SSF141868">
    <property type="entry name" value="EAL domain-like"/>
    <property type="match status" value="1"/>
</dbReference>
<evidence type="ECO:0000313" key="4">
    <source>
        <dbReference type="EMBL" id="MYN02734.1"/>
    </source>
</evidence>
<keyword evidence="1" id="KW-0812">Transmembrane</keyword>
<dbReference type="PANTHER" id="PTHR33121:SF70">
    <property type="entry name" value="SIGNALING PROTEIN YKOW"/>
    <property type="match status" value="1"/>
</dbReference>
<feature type="transmembrane region" description="Helical" evidence="1">
    <location>
        <begin position="182"/>
        <end position="201"/>
    </location>
</feature>
<accession>A0A6N9HGQ8</accession>
<feature type="transmembrane region" description="Helical" evidence="1">
    <location>
        <begin position="149"/>
        <end position="170"/>
    </location>
</feature>
<dbReference type="InterPro" id="IPR029787">
    <property type="entry name" value="Nucleotide_cyclase"/>
</dbReference>
<dbReference type="Gene3D" id="3.30.70.270">
    <property type="match status" value="1"/>
</dbReference>
<sequence>MDGPVAALYLISVGALAMCAFQAALLARSSSYVRACWTFALICLTFALFQFANVRQQLAPDLASAIAAHKWVNFFSLMLVPQIWYLIASLDERQGAFRATYCVAAAAAWLAAQNFIAPYGYRFAQLAVDAPATLPWGERAFLLAGETTYAYGLNRLLALGAMLYAALFCVRARRQRARFSNGLVWLSVVLIVVSTSLAPYSDKGALKLPYLSGFGFLFLAASYLLLVRREATQRLTEKIRISAALEREMESHKLASQRFEYALANDALTGLPNRAGALDRLRAMFLASESSLTRMAVLLLDLDRLAIINGTRGYEVGNQLLVEVAHRLRTVKRKNGLVARLGSARFVVGIAGHKTCAALEREVEAVMAAVKPPFSISGAVLNMSFSAGVAIYPDHASSAEDLLASAGLALHQARDAGPGNLRVFKPSLQQSLSERIGLENALKEALEKEQFFLHYQPQVRAADERVVCLEALIRWQHPSLGLVMPDRFIPLAEATGAIAAIGSWVIDAACRQLAEWRAMGFAEVRVAVNLSAQQLLMSDLGDTVQLALQRSGLRGDDLELEITESVLMQDPQRSIERLEALRGLGVRLSIDDFGTGYSSLGYLKLLPVHAFKLDRSFVRDIGKSEKDLEICATAVGLARNLGLEIVAEGVEDAVQAAQLRQLGCHLLQGYYFARPLPAHAATAMLLEDRSGAAGVASLEAG</sequence>
<evidence type="ECO:0000256" key="1">
    <source>
        <dbReference type="SAM" id="Phobius"/>
    </source>
</evidence>
<feature type="transmembrane region" description="Helical" evidence="1">
    <location>
        <begin position="32"/>
        <end position="51"/>
    </location>
</feature>
<feature type="transmembrane region" description="Helical" evidence="1">
    <location>
        <begin position="207"/>
        <end position="226"/>
    </location>
</feature>
<dbReference type="RefSeq" id="WP_161025731.1">
    <property type="nucleotide sequence ID" value="NZ_WWCJ01000007.1"/>
</dbReference>
<gene>
    <name evidence="4" type="ORF">GTP41_11555</name>
</gene>
<feature type="transmembrane region" description="Helical" evidence="1">
    <location>
        <begin position="71"/>
        <end position="87"/>
    </location>
</feature>
<dbReference type="SUPFAM" id="SSF55073">
    <property type="entry name" value="Nucleotide cyclase"/>
    <property type="match status" value="1"/>
</dbReference>
<keyword evidence="5" id="KW-1185">Reference proteome</keyword>
<dbReference type="InterPro" id="IPR035919">
    <property type="entry name" value="EAL_sf"/>
</dbReference>
<dbReference type="InterPro" id="IPR050706">
    <property type="entry name" value="Cyclic-di-GMP_PDE-like"/>
</dbReference>
<dbReference type="Gene3D" id="3.20.20.450">
    <property type="entry name" value="EAL domain"/>
    <property type="match status" value="1"/>
</dbReference>
<dbReference type="PROSITE" id="PS50887">
    <property type="entry name" value="GGDEF"/>
    <property type="match status" value="1"/>
</dbReference>
<dbReference type="FunFam" id="3.20.20.450:FF:000001">
    <property type="entry name" value="Cyclic di-GMP phosphodiesterase yahA"/>
    <property type="match status" value="1"/>
</dbReference>
<proteinExistence type="predicted"/>
<dbReference type="PANTHER" id="PTHR33121">
    <property type="entry name" value="CYCLIC DI-GMP PHOSPHODIESTERASE PDEF"/>
    <property type="match status" value="1"/>
</dbReference>
<dbReference type="EMBL" id="WWCJ01000007">
    <property type="protein sequence ID" value="MYN02734.1"/>
    <property type="molecule type" value="Genomic_DNA"/>
</dbReference>
<dbReference type="AlphaFoldDB" id="A0A6N9HGQ8"/>
<feature type="domain" description="EAL" evidence="2">
    <location>
        <begin position="435"/>
        <end position="689"/>
    </location>
</feature>
<dbReference type="SMART" id="SM00052">
    <property type="entry name" value="EAL"/>
    <property type="match status" value="1"/>
</dbReference>
<keyword evidence="1" id="KW-0472">Membrane</keyword>
<dbReference type="InterPro" id="IPR001633">
    <property type="entry name" value="EAL_dom"/>
</dbReference>
<keyword evidence="1" id="KW-1133">Transmembrane helix</keyword>
<dbReference type="InterPro" id="IPR000160">
    <property type="entry name" value="GGDEF_dom"/>
</dbReference>
<dbReference type="CDD" id="cd01948">
    <property type="entry name" value="EAL"/>
    <property type="match status" value="1"/>
</dbReference>
<dbReference type="SMART" id="SM00267">
    <property type="entry name" value="GGDEF"/>
    <property type="match status" value="1"/>
</dbReference>
<feature type="transmembrane region" description="Helical" evidence="1">
    <location>
        <begin position="99"/>
        <end position="121"/>
    </location>
</feature>
<evidence type="ECO:0000313" key="5">
    <source>
        <dbReference type="Proteomes" id="UP000448575"/>
    </source>
</evidence>
<name>A0A6N9HGQ8_9BURK</name>
<protein>
    <submittedName>
        <fullName evidence="4">EAL domain-containing protein</fullName>
    </submittedName>
</protein>
<dbReference type="PROSITE" id="PS50883">
    <property type="entry name" value="EAL"/>
    <property type="match status" value="1"/>
</dbReference>
<evidence type="ECO:0000259" key="2">
    <source>
        <dbReference type="PROSITE" id="PS50883"/>
    </source>
</evidence>
<dbReference type="CDD" id="cd01949">
    <property type="entry name" value="GGDEF"/>
    <property type="match status" value="1"/>
</dbReference>
<dbReference type="Pfam" id="PF00990">
    <property type="entry name" value="GGDEF"/>
    <property type="match status" value="1"/>
</dbReference>
<dbReference type="Proteomes" id="UP000448575">
    <property type="component" value="Unassembled WGS sequence"/>
</dbReference>
<organism evidence="4 5">
    <name type="scientific">Pseudoduganella guangdongensis</name>
    <dbReference type="NCBI Taxonomy" id="2692179"/>
    <lineage>
        <taxon>Bacteria</taxon>
        <taxon>Pseudomonadati</taxon>
        <taxon>Pseudomonadota</taxon>
        <taxon>Betaproteobacteria</taxon>
        <taxon>Burkholderiales</taxon>
        <taxon>Oxalobacteraceae</taxon>
        <taxon>Telluria group</taxon>
        <taxon>Pseudoduganella</taxon>
    </lineage>
</organism>
<comment type="caution">
    <text evidence="4">The sequence shown here is derived from an EMBL/GenBank/DDBJ whole genome shotgun (WGS) entry which is preliminary data.</text>
</comment>
<reference evidence="4 5" key="1">
    <citation type="submission" date="2019-12" db="EMBL/GenBank/DDBJ databases">
        <title>Novel species isolated from a subtropical stream in China.</title>
        <authorList>
            <person name="Lu H."/>
        </authorList>
    </citation>
    <scope>NUCLEOTIDE SEQUENCE [LARGE SCALE GENOMIC DNA]</scope>
    <source>
        <strain evidence="4 5">DS3</strain>
    </source>
</reference>